<evidence type="ECO:0000313" key="2">
    <source>
        <dbReference type="Proteomes" id="UP001055072"/>
    </source>
</evidence>
<protein>
    <submittedName>
        <fullName evidence="1">Uncharacterized protein</fullName>
    </submittedName>
</protein>
<keyword evidence="2" id="KW-1185">Reference proteome</keyword>
<dbReference type="EMBL" id="MU274920">
    <property type="protein sequence ID" value="KAI0087044.1"/>
    <property type="molecule type" value="Genomic_DNA"/>
</dbReference>
<accession>A0ACB8TYT8</accession>
<organism evidence="1 2">
    <name type="scientific">Irpex rosettiformis</name>
    <dbReference type="NCBI Taxonomy" id="378272"/>
    <lineage>
        <taxon>Eukaryota</taxon>
        <taxon>Fungi</taxon>
        <taxon>Dikarya</taxon>
        <taxon>Basidiomycota</taxon>
        <taxon>Agaricomycotina</taxon>
        <taxon>Agaricomycetes</taxon>
        <taxon>Polyporales</taxon>
        <taxon>Irpicaceae</taxon>
        <taxon>Irpex</taxon>
    </lineage>
</organism>
<reference evidence="1" key="1">
    <citation type="journal article" date="2021" name="Environ. Microbiol.">
        <title>Gene family expansions and transcriptome signatures uncover fungal adaptations to wood decay.</title>
        <authorList>
            <person name="Hage H."/>
            <person name="Miyauchi S."/>
            <person name="Viragh M."/>
            <person name="Drula E."/>
            <person name="Min B."/>
            <person name="Chaduli D."/>
            <person name="Navarro D."/>
            <person name="Favel A."/>
            <person name="Norest M."/>
            <person name="Lesage-Meessen L."/>
            <person name="Balint B."/>
            <person name="Merenyi Z."/>
            <person name="de Eugenio L."/>
            <person name="Morin E."/>
            <person name="Martinez A.T."/>
            <person name="Baldrian P."/>
            <person name="Stursova M."/>
            <person name="Martinez M.J."/>
            <person name="Novotny C."/>
            <person name="Magnuson J.K."/>
            <person name="Spatafora J.W."/>
            <person name="Maurice S."/>
            <person name="Pangilinan J."/>
            <person name="Andreopoulos W."/>
            <person name="LaButti K."/>
            <person name="Hundley H."/>
            <person name="Na H."/>
            <person name="Kuo A."/>
            <person name="Barry K."/>
            <person name="Lipzen A."/>
            <person name="Henrissat B."/>
            <person name="Riley R."/>
            <person name="Ahrendt S."/>
            <person name="Nagy L.G."/>
            <person name="Grigoriev I.V."/>
            <person name="Martin F."/>
            <person name="Rosso M.N."/>
        </authorList>
    </citation>
    <scope>NUCLEOTIDE SEQUENCE</scope>
    <source>
        <strain evidence="1">CBS 384.51</strain>
    </source>
</reference>
<evidence type="ECO:0000313" key="1">
    <source>
        <dbReference type="EMBL" id="KAI0087044.1"/>
    </source>
</evidence>
<sequence>MPIELPGFYWDEVRQRYFPITSRSAQPFGWQPSPSVATVSTRTAGPIVTSSQPEPERGGHEVTARPKKKRRFTNTSPPTFATRERIKHDITSDTISCLSKGSVVYCGDFPCSSFNASDVLEDGVVTLHTGDTGGWLQTCSIDPHGFAYNSSRELYLGSEVTTLCHSANLRVAVSFGPSSKIALENTLEDSDMWTIVGIPDKRAHDFRVADLQGSRLAIGAASRGIVLPNIEYSWHWDALNTGSDVLAICQKDFLVYTGTRNGSIKAFDIRVNTQRKGQSLFGERFSADTRSITHLSIINEWQMVVSTIRGDLEVLDLRFARADAPVMSLHGHVNSYSTKLGITTSLCSSFLFAAGQDTRIRAWSIHPSSHTTQPIDVLTSSDLRPGSLQPQADRNVHSQEDPDSLAVHPLCHTFKDPIVGLQVTGPTSSSSMMTLWAGEGKNVWRFGLGCEFDHGGFHSLRP</sequence>
<dbReference type="Proteomes" id="UP001055072">
    <property type="component" value="Unassembled WGS sequence"/>
</dbReference>
<comment type="caution">
    <text evidence="1">The sequence shown here is derived from an EMBL/GenBank/DDBJ whole genome shotgun (WGS) entry which is preliminary data.</text>
</comment>
<name>A0ACB8TYT8_9APHY</name>
<proteinExistence type="predicted"/>
<gene>
    <name evidence="1" type="ORF">BDY19DRAFT_958230</name>
</gene>